<sequence length="50" mass="5879">MQLQNHRSLLESLFLEHHYWSFIIELSSGLLLEFLLGLSSRFSLGLLPEY</sequence>
<keyword evidence="2" id="KW-1185">Reference proteome</keyword>
<name>A0ACA9RN12_9GLOM</name>
<dbReference type="Proteomes" id="UP000789920">
    <property type="component" value="Unassembled WGS sequence"/>
</dbReference>
<proteinExistence type="predicted"/>
<protein>
    <submittedName>
        <fullName evidence="1">15810_t:CDS:1</fullName>
    </submittedName>
</protein>
<evidence type="ECO:0000313" key="2">
    <source>
        <dbReference type="Proteomes" id="UP000789920"/>
    </source>
</evidence>
<accession>A0ACA9RN12</accession>
<dbReference type="EMBL" id="CAJVQC010059099">
    <property type="protein sequence ID" value="CAG8799445.1"/>
    <property type="molecule type" value="Genomic_DNA"/>
</dbReference>
<reference evidence="1" key="1">
    <citation type="submission" date="2021-06" db="EMBL/GenBank/DDBJ databases">
        <authorList>
            <person name="Kallberg Y."/>
            <person name="Tangrot J."/>
            <person name="Rosling A."/>
        </authorList>
    </citation>
    <scope>NUCLEOTIDE SEQUENCE</scope>
    <source>
        <strain evidence="1">MA461A</strain>
    </source>
</reference>
<organism evidence="1 2">
    <name type="scientific">Racocetra persica</name>
    <dbReference type="NCBI Taxonomy" id="160502"/>
    <lineage>
        <taxon>Eukaryota</taxon>
        <taxon>Fungi</taxon>
        <taxon>Fungi incertae sedis</taxon>
        <taxon>Mucoromycota</taxon>
        <taxon>Glomeromycotina</taxon>
        <taxon>Glomeromycetes</taxon>
        <taxon>Diversisporales</taxon>
        <taxon>Gigasporaceae</taxon>
        <taxon>Racocetra</taxon>
    </lineage>
</organism>
<comment type="caution">
    <text evidence="1">The sequence shown here is derived from an EMBL/GenBank/DDBJ whole genome shotgun (WGS) entry which is preliminary data.</text>
</comment>
<gene>
    <name evidence="1" type="ORF">RPERSI_LOCUS20724</name>
</gene>
<evidence type="ECO:0000313" key="1">
    <source>
        <dbReference type="EMBL" id="CAG8799445.1"/>
    </source>
</evidence>